<dbReference type="EMBL" id="BAAAHK010000008">
    <property type="protein sequence ID" value="GAA0943645.1"/>
    <property type="molecule type" value="Genomic_DNA"/>
</dbReference>
<gene>
    <name evidence="2" type="ORF">GCM10009554_37080</name>
</gene>
<evidence type="ECO:0000313" key="3">
    <source>
        <dbReference type="Proteomes" id="UP001500542"/>
    </source>
</evidence>
<proteinExistence type="predicted"/>
<organism evidence="2 3">
    <name type="scientific">Kribbella koreensis</name>
    <dbReference type="NCBI Taxonomy" id="57909"/>
    <lineage>
        <taxon>Bacteria</taxon>
        <taxon>Bacillati</taxon>
        <taxon>Actinomycetota</taxon>
        <taxon>Actinomycetes</taxon>
        <taxon>Propionibacteriales</taxon>
        <taxon>Kribbellaceae</taxon>
        <taxon>Kribbella</taxon>
    </lineage>
</organism>
<dbReference type="Pfam" id="PF02698">
    <property type="entry name" value="DUF218"/>
    <property type="match status" value="1"/>
</dbReference>
<dbReference type="Gene3D" id="1.10.3620.10">
    <property type="entry name" value="YdcF like domain"/>
    <property type="match status" value="1"/>
</dbReference>
<dbReference type="InterPro" id="IPR051599">
    <property type="entry name" value="Cell_Envelope_Assoc"/>
</dbReference>
<dbReference type="PANTHER" id="PTHR30336:SF20">
    <property type="entry name" value="DUF218 DOMAIN-CONTAINING PROTEIN"/>
    <property type="match status" value="1"/>
</dbReference>
<accession>A0ABN1QKD2</accession>
<protein>
    <submittedName>
        <fullName evidence="2">YdcF family protein</fullName>
    </submittedName>
</protein>
<dbReference type="PANTHER" id="PTHR30336">
    <property type="entry name" value="INNER MEMBRANE PROTEIN, PROBABLE PERMEASE"/>
    <property type="match status" value="1"/>
</dbReference>
<comment type="caution">
    <text evidence="2">The sequence shown here is derived from an EMBL/GenBank/DDBJ whole genome shotgun (WGS) entry which is preliminary data.</text>
</comment>
<dbReference type="Proteomes" id="UP001500542">
    <property type="component" value="Unassembled WGS sequence"/>
</dbReference>
<feature type="domain" description="DUF218" evidence="1">
    <location>
        <begin position="29"/>
        <end position="151"/>
    </location>
</feature>
<keyword evidence="3" id="KW-1185">Reference proteome</keyword>
<sequence length="237" mass="26028">MDLDAELTLIAGYLARRDVAEPVDADLLVLMGSAVLESVELAARVWRHGLVPRIVVSGGIGHSTQHLLAKVGQEVLRPESQIFSELLTGEYGVSADVIEVEERSTNCGENAEFTRPFVDRAQRILLVQDPTMQRRTHASFVRSFRDLPGTQLISFAPVIPTITPYGVAAAAGGPVIWERERFASLVLGEIRRLRDDEDGYGPRGRDFIDHVDAPAAVEEAYRRVSDQYPALIRPAGG</sequence>
<dbReference type="Gene3D" id="3.40.50.620">
    <property type="entry name" value="HUPs"/>
    <property type="match status" value="1"/>
</dbReference>
<dbReference type="CDD" id="cd06259">
    <property type="entry name" value="YdcF-like"/>
    <property type="match status" value="1"/>
</dbReference>
<dbReference type="RefSeq" id="WP_343971141.1">
    <property type="nucleotide sequence ID" value="NZ_BAAAHK010000008.1"/>
</dbReference>
<name>A0ABN1QKD2_9ACTN</name>
<dbReference type="InterPro" id="IPR014729">
    <property type="entry name" value="Rossmann-like_a/b/a_fold"/>
</dbReference>
<evidence type="ECO:0000313" key="2">
    <source>
        <dbReference type="EMBL" id="GAA0943645.1"/>
    </source>
</evidence>
<dbReference type="InterPro" id="IPR003848">
    <property type="entry name" value="DUF218"/>
</dbReference>
<evidence type="ECO:0000259" key="1">
    <source>
        <dbReference type="Pfam" id="PF02698"/>
    </source>
</evidence>
<reference evidence="2 3" key="1">
    <citation type="journal article" date="2019" name="Int. J. Syst. Evol. Microbiol.">
        <title>The Global Catalogue of Microorganisms (GCM) 10K type strain sequencing project: providing services to taxonomists for standard genome sequencing and annotation.</title>
        <authorList>
            <consortium name="The Broad Institute Genomics Platform"/>
            <consortium name="The Broad Institute Genome Sequencing Center for Infectious Disease"/>
            <person name="Wu L."/>
            <person name="Ma J."/>
        </authorList>
    </citation>
    <scope>NUCLEOTIDE SEQUENCE [LARGE SCALE GENOMIC DNA]</scope>
    <source>
        <strain evidence="2 3">JCM 10977</strain>
    </source>
</reference>